<dbReference type="EMBL" id="CP155571">
    <property type="protein sequence ID" value="XFO74406.1"/>
    <property type="molecule type" value="Genomic_DNA"/>
</dbReference>
<protein>
    <recommendedName>
        <fullName evidence="2">histidine kinase</fullName>
        <ecNumber evidence="2">2.7.13.3</ecNumber>
    </recommendedName>
</protein>
<dbReference type="Gene3D" id="1.10.287.130">
    <property type="match status" value="1"/>
</dbReference>
<evidence type="ECO:0000313" key="8">
    <source>
        <dbReference type="Proteomes" id="UP000216052"/>
    </source>
</evidence>
<dbReference type="RefSeq" id="WP_093793526.1">
    <property type="nucleotide sequence ID" value="NZ_CP155571.1"/>
</dbReference>
<evidence type="ECO:0000256" key="3">
    <source>
        <dbReference type="ARBA" id="ARBA00022553"/>
    </source>
</evidence>
<comment type="catalytic activity">
    <reaction evidence="1">
        <text>ATP + protein L-histidine = ADP + protein N-phospho-L-histidine.</text>
        <dbReference type="EC" id="2.7.13.3"/>
    </reaction>
</comment>
<proteinExistence type="predicted"/>
<dbReference type="SMART" id="SM00448">
    <property type="entry name" value="REC"/>
    <property type="match status" value="1"/>
</dbReference>
<evidence type="ECO:0000256" key="1">
    <source>
        <dbReference type="ARBA" id="ARBA00000085"/>
    </source>
</evidence>
<dbReference type="PROSITE" id="PS50110">
    <property type="entry name" value="RESPONSE_REGULATORY"/>
    <property type="match status" value="1"/>
</dbReference>
<dbReference type="CDD" id="cd00156">
    <property type="entry name" value="REC"/>
    <property type="match status" value="1"/>
</dbReference>
<evidence type="ECO:0000313" key="7">
    <source>
        <dbReference type="EMBL" id="XFO74406.1"/>
    </source>
</evidence>
<gene>
    <name evidence="7" type="ORF">SPACI_045160</name>
</gene>
<dbReference type="Gene3D" id="3.40.50.2300">
    <property type="match status" value="1"/>
</dbReference>
<feature type="modified residue" description="4-aspartylphosphate" evidence="5">
    <location>
        <position position="63"/>
    </location>
</feature>
<dbReference type="InterPro" id="IPR036097">
    <property type="entry name" value="HisK_dim/P_sf"/>
</dbReference>
<name>A0ABZ3J8F3_SPOA4</name>
<dbReference type="PANTHER" id="PTHR44591">
    <property type="entry name" value="STRESS RESPONSE REGULATOR PROTEIN 1"/>
    <property type="match status" value="1"/>
</dbReference>
<keyword evidence="3 5" id="KW-0597">Phosphoprotein</keyword>
<dbReference type="CDD" id="cd00082">
    <property type="entry name" value="HisKA"/>
    <property type="match status" value="1"/>
</dbReference>
<dbReference type="SUPFAM" id="SSF47384">
    <property type="entry name" value="Homodimeric domain of signal transducing histidine kinase"/>
    <property type="match status" value="1"/>
</dbReference>
<feature type="domain" description="Response regulatory" evidence="6">
    <location>
        <begin position="14"/>
        <end position="127"/>
    </location>
</feature>
<dbReference type="EC" id="2.7.13.3" evidence="2"/>
<dbReference type="SUPFAM" id="SSF52172">
    <property type="entry name" value="CheY-like"/>
    <property type="match status" value="1"/>
</dbReference>
<dbReference type="InterPro" id="IPR050595">
    <property type="entry name" value="Bact_response_regulator"/>
</dbReference>
<evidence type="ECO:0000256" key="5">
    <source>
        <dbReference type="PROSITE-ProRule" id="PRU00169"/>
    </source>
</evidence>
<dbReference type="Pfam" id="PF00072">
    <property type="entry name" value="Response_reg"/>
    <property type="match status" value="1"/>
</dbReference>
<evidence type="ECO:0000259" key="6">
    <source>
        <dbReference type="PROSITE" id="PS50110"/>
    </source>
</evidence>
<keyword evidence="4" id="KW-0902">Two-component regulatory system</keyword>
<organism evidence="7 8">
    <name type="scientific">Sporomusa acidovorans (strain ATCC 49682 / DSM 3132 / Mol)</name>
    <dbReference type="NCBI Taxonomy" id="1123286"/>
    <lineage>
        <taxon>Bacteria</taxon>
        <taxon>Bacillati</taxon>
        <taxon>Bacillota</taxon>
        <taxon>Negativicutes</taxon>
        <taxon>Selenomonadales</taxon>
        <taxon>Sporomusaceae</taxon>
        <taxon>Sporomusa</taxon>
    </lineage>
</organism>
<sequence length="212" mass="23594">MTENKNSGKTALTKILLIEDDPFMRDMIVLLLETENYEVTGVESGAEALKMLQQYNYGAIISDMYLPDTNGMNLYEKVHSLYSDPTFLILTSEMNEVIIKKATELGITYMIKDENFAETLLAALTKDNQAKPIDSSSAQLPAKLLHDLNQPLNSIKMTAGGILFLLNQGKKLPDEEIMECMKNISCQADLLAGIIKNLSSLIRYGNNPPINK</sequence>
<dbReference type="InterPro" id="IPR011006">
    <property type="entry name" value="CheY-like_superfamily"/>
</dbReference>
<dbReference type="PANTHER" id="PTHR44591:SF14">
    <property type="entry name" value="PROTEIN PILG"/>
    <property type="match status" value="1"/>
</dbReference>
<accession>A0ABZ3J8F3</accession>
<evidence type="ECO:0000256" key="4">
    <source>
        <dbReference type="ARBA" id="ARBA00023012"/>
    </source>
</evidence>
<evidence type="ECO:0000256" key="2">
    <source>
        <dbReference type="ARBA" id="ARBA00012438"/>
    </source>
</evidence>
<keyword evidence="8" id="KW-1185">Reference proteome</keyword>
<dbReference type="InterPro" id="IPR003661">
    <property type="entry name" value="HisK_dim/P_dom"/>
</dbReference>
<reference evidence="7" key="1">
    <citation type="submission" date="2024-05" db="EMBL/GenBank/DDBJ databases">
        <title>Isolation and characterization of Sporomusa carbonis sp. nov., a carboxydotrophic hydrogenogen in the genus of Sporomusa isolated from a charcoal burning pile.</title>
        <authorList>
            <person name="Boeer T."/>
            <person name="Rosenbaum F."/>
            <person name="Eysell L."/>
            <person name="Mueller V."/>
            <person name="Daniel R."/>
            <person name="Poehlein A."/>
        </authorList>
    </citation>
    <scope>NUCLEOTIDE SEQUENCE [LARGE SCALE GENOMIC DNA]</scope>
    <source>
        <strain evidence="7">DSM 3132</strain>
    </source>
</reference>
<dbReference type="Proteomes" id="UP000216052">
    <property type="component" value="Chromosome"/>
</dbReference>
<dbReference type="InterPro" id="IPR001789">
    <property type="entry name" value="Sig_transdc_resp-reg_receiver"/>
</dbReference>